<evidence type="ECO:0000256" key="3">
    <source>
        <dbReference type="ARBA" id="ARBA00022840"/>
    </source>
</evidence>
<proteinExistence type="inferred from homology"/>
<dbReference type="PRINTS" id="PR01438">
    <property type="entry name" value="UNVRSLSTRESS"/>
</dbReference>
<dbReference type="PANTHER" id="PTHR46268">
    <property type="entry name" value="STRESS RESPONSE PROTEIN NHAX"/>
    <property type="match status" value="1"/>
</dbReference>
<dbReference type="Gene3D" id="3.40.50.620">
    <property type="entry name" value="HUPs"/>
    <property type="match status" value="2"/>
</dbReference>
<dbReference type="Proteomes" id="UP000320876">
    <property type="component" value="Unassembled WGS sequence"/>
</dbReference>
<dbReference type="GO" id="GO:0005524">
    <property type="term" value="F:ATP binding"/>
    <property type="evidence" value="ECO:0007669"/>
    <property type="project" value="UniProtKB-KW"/>
</dbReference>
<protein>
    <submittedName>
        <fullName evidence="5">Nucleotide-binding universal stress UspA family protein</fullName>
    </submittedName>
</protein>
<comment type="caution">
    <text evidence="5">The sequence shown here is derived from an EMBL/GenBank/DDBJ whole genome shotgun (WGS) entry which is preliminary data.</text>
</comment>
<evidence type="ECO:0000313" key="6">
    <source>
        <dbReference type="Proteomes" id="UP000320876"/>
    </source>
</evidence>
<dbReference type="SUPFAM" id="SSF52402">
    <property type="entry name" value="Adenine nucleotide alpha hydrolases-like"/>
    <property type="match status" value="2"/>
</dbReference>
<evidence type="ECO:0000256" key="1">
    <source>
        <dbReference type="ARBA" id="ARBA00008791"/>
    </source>
</evidence>
<feature type="domain" description="UspA" evidence="4">
    <location>
        <begin position="159"/>
        <end position="296"/>
    </location>
</feature>
<keyword evidence="3" id="KW-0067">ATP-binding</keyword>
<accession>A0A542CSE6</accession>
<name>A0A542CSE6_AMYCI</name>
<keyword evidence="6" id="KW-1185">Reference proteome</keyword>
<evidence type="ECO:0000259" key="4">
    <source>
        <dbReference type="Pfam" id="PF00582"/>
    </source>
</evidence>
<dbReference type="AlphaFoldDB" id="A0A542CSE6"/>
<keyword evidence="2" id="KW-0547">Nucleotide-binding</keyword>
<dbReference type="InterPro" id="IPR006016">
    <property type="entry name" value="UspA"/>
</dbReference>
<evidence type="ECO:0000313" key="5">
    <source>
        <dbReference type="EMBL" id="TQI93744.1"/>
    </source>
</evidence>
<sequence length="303" mass="32059">MMSTETAHGAIVVGVDGSPSASRAVEWAARTAAERNTGLYLVHAFHPGGSYGGGLPAPLDVFEELEQEGRRILDEAAEAARAVAPRLAVHTDPRREAPVPVLLDLSGVARMIVLGASGSGGFAGMRLGSTAIAVSAHARCPVAVVRGRDGADGLPEEGPVVVGVDGSPISDRAIGVAFEEASQRNAPLVAVHSWVDGDYEDVFSPERFNAVWESVDEVEQRSLAERLAGWQEKHPDVRVERVVVRDRPRHQLLERSGEARLLVVGSRGRGGFRGMLLGSTSQALVQHARCPVLVVRPTDEGGG</sequence>
<organism evidence="5 6">
    <name type="scientific">Amycolatopsis cihanbeyliensis</name>
    <dbReference type="NCBI Taxonomy" id="1128664"/>
    <lineage>
        <taxon>Bacteria</taxon>
        <taxon>Bacillati</taxon>
        <taxon>Actinomycetota</taxon>
        <taxon>Actinomycetes</taxon>
        <taxon>Pseudonocardiales</taxon>
        <taxon>Pseudonocardiaceae</taxon>
        <taxon>Amycolatopsis</taxon>
    </lineage>
</organism>
<evidence type="ECO:0000256" key="2">
    <source>
        <dbReference type="ARBA" id="ARBA00022741"/>
    </source>
</evidence>
<dbReference type="InterPro" id="IPR014729">
    <property type="entry name" value="Rossmann-like_a/b/a_fold"/>
</dbReference>
<dbReference type="InterPro" id="IPR006015">
    <property type="entry name" value="Universal_stress_UspA"/>
</dbReference>
<dbReference type="Pfam" id="PF00582">
    <property type="entry name" value="Usp"/>
    <property type="match status" value="2"/>
</dbReference>
<comment type="similarity">
    <text evidence="1">Belongs to the universal stress protein A family.</text>
</comment>
<dbReference type="EMBL" id="VFML01000002">
    <property type="protein sequence ID" value="TQI93744.1"/>
    <property type="molecule type" value="Genomic_DNA"/>
</dbReference>
<reference evidence="5 6" key="1">
    <citation type="submission" date="2019-06" db="EMBL/GenBank/DDBJ databases">
        <title>Sequencing the genomes of 1000 actinobacteria strains.</title>
        <authorList>
            <person name="Klenk H.-P."/>
        </authorList>
    </citation>
    <scope>NUCLEOTIDE SEQUENCE [LARGE SCALE GENOMIC DNA]</scope>
    <source>
        <strain evidence="5 6">DSM 45679</strain>
    </source>
</reference>
<dbReference type="PANTHER" id="PTHR46268:SF27">
    <property type="entry name" value="UNIVERSAL STRESS PROTEIN RV2623"/>
    <property type="match status" value="1"/>
</dbReference>
<gene>
    <name evidence="5" type="ORF">FB471_5885</name>
</gene>
<feature type="domain" description="UspA" evidence="4">
    <location>
        <begin position="11"/>
        <end position="146"/>
    </location>
</feature>